<name>A0ACC3SF65_9PEZI</name>
<evidence type="ECO:0000313" key="1">
    <source>
        <dbReference type="EMBL" id="KAK8211316.1"/>
    </source>
</evidence>
<proteinExistence type="predicted"/>
<dbReference type="EMBL" id="JAMKPW020000014">
    <property type="protein sequence ID" value="KAK8211316.1"/>
    <property type="molecule type" value="Genomic_DNA"/>
</dbReference>
<protein>
    <submittedName>
        <fullName evidence="1">Uncharacterized protein</fullName>
    </submittedName>
</protein>
<reference evidence="1" key="1">
    <citation type="submission" date="2024-02" db="EMBL/GenBank/DDBJ databases">
        <title>Metagenome Assembled Genome of Zalaria obscura JY119.</title>
        <authorList>
            <person name="Vighnesh L."/>
            <person name="Jagadeeshwari U."/>
            <person name="Venkata Ramana C."/>
            <person name="Sasikala C."/>
        </authorList>
    </citation>
    <scope>NUCLEOTIDE SEQUENCE</scope>
    <source>
        <strain evidence="1">JY119</strain>
    </source>
</reference>
<gene>
    <name evidence="1" type="ORF">M8818_003283</name>
</gene>
<sequence length="366" mass="41314">MPHNLVPGRWESWAEPGPQTESKAATARSRDIALLSVPEVWLCGRGARSPCLGPRVVREVYSLVGCPLGELGVRSRLQLSRSERVSTVALIFEPLVPFRTVELLGVSNMFSSSKRHRDSFSTTRVSKSFNKKQRSFKDHNVSRGVEKAHLNVHNSPPTSPVGPTRRLFAAHEDVLCHSPFFQHLCRQQYFEPSSKRIDLPDEEPEVFSSVLEYLYKGDYYPKLEYNKKQGTWHLEDIDGKGTQANESTVFHNQIGGSVLKDTAIYCTAEKFSLPELKRLALKKQGLQSGIQCTTILSSARYAYAHTPDSDSRLRAHYLALLIRSRNVFKRSGTMQLEMERGGKMFFDLFVALCNHMDDVAGVKTPR</sequence>
<organism evidence="1 2">
    <name type="scientific">Zalaria obscura</name>
    <dbReference type="NCBI Taxonomy" id="2024903"/>
    <lineage>
        <taxon>Eukaryota</taxon>
        <taxon>Fungi</taxon>
        <taxon>Dikarya</taxon>
        <taxon>Ascomycota</taxon>
        <taxon>Pezizomycotina</taxon>
        <taxon>Dothideomycetes</taxon>
        <taxon>Dothideomycetidae</taxon>
        <taxon>Dothideales</taxon>
        <taxon>Zalariaceae</taxon>
        <taxon>Zalaria</taxon>
    </lineage>
</organism>
<accession>A0ACC3SF65</accession>
<comment type="caution">
    <text evidence="1">The sequence shown here is derived from an EMBL/GenBank/DDBJ whole genome shotgun (WGS) entry which is preliminary data.</text>
</comment>
<evidence type="ECO:0000313" key="2">
    <source>
        <dbReference type="Proteomes" id="UP001320706"/>
    </source>
</evidence>
<keyword evidence="2" id="KW-1185">Reference proteome</keyword>
<dbReference type="Proteomes" id="UP001320706">
    <property type="component" value="Unassembled WGS sequence"/>
</dbReference>